<evidence type="ECO:0000259" key="1">
    <source>
        <dbReference type="Pfam" id="PF01498"/>
    </source>
</evidence>
<accession>A0A9J7YM25</accession>
<dbReference type="Pfam" id="PF01498">
    <property type="entry name" value="HTH_Tnp_Tc3_2"/>
    <property type="match status" value="1"/>
</dbReference>
<name>A0A9J7YM25_CYPCA</name>
<dbReference type="Proteomes" id="UP001108240">
    <property type="component" value="Unplaced"/>
</dbReference>
<dbReference type="GO" id="GO:0006313">
    <property type="term" value="P:DNA transposition"/>
    <property type="evidence" value="ECO:0007669"/>
    <property type="project" value="InterPro"/>
</dbReference>
<reference evidence="2" key="2">
    <citation type="submission" date="2025-09" db="UniProtKB">
        <authorList>
            <consortium name="Ensembl"/>
        </authorList>
    </citation>
    <scope>IDENTIFICATION</scope>
</reference>
<dbReference type="Gene3D" id="3.30.420.10">
    <property type="entry name" value="Ribonuclease H-like superfamily/Ribonuclease H"/>
    <property type="match status" value="1"/>
</dbReference>
<proteinExistence type="predicted"/>
<evidence type="ECO:0000313" key="2">
    <source>
        <dbReference type="Ensembl" id="ENSCCRP00000118375.1"/>
    </source>
</evidence>
<dbReference type="AlphaFoldDB" id="A0A9J7YM25"/>
<dbReference type="GO" id="GO:0003677">
    <property type="term" value="F:DNA binding"/>
    <property type="evidence" value="ECO:0007669"/>
    <property type="project" value="InterPro"/>
</dbReference>
<dbReference type="GeneTree" id="ENSGT01150000286914"/>
<evidence type="ECO:0000313" key="3">
    <source>
        <dbReference type="Proteomes" id="UP001108240"/>
    </source>
</evidence>
<feature type="domain" description="Transposase Tc1-like" evidence="1">
    <location>
        <begin position="42"/>
        <end position="100"/>
    </location>
</feature>
<organism evidence="2 3">
    <name type="scientific">Cyprinus carpio carpio</name>
    <dbReference type="NCBI Taxonomy" id="630221"/>
    <lineage>
        <taxon>Eukaryota</taxon>
        <taxon>Metazoa</taxon>
        <taxon>Chordata</taxon>
        <taxon>Craniata</taxon>
        <taxon>Vertebrata</taxon>
        <taxon>Euteleostomi</taxon>
        <taxon>Actinopterygii</taxon>
        <taxon>Neopterygii</taxon>
        <taxon>Teleostei</taxon>
        <taxon>Ostariophysi</taxon>
        <taxon>Cypriniformes</taxon>
        <taxon>Cyprinidae</taxon>
        <taxon>Cyprininae</taxon>
        <taxon>Cyprinus</taxon>
    </lineage>
</organism>
<dbReference type="InterPro" id="IPR002492">
    <property type="entry name" value="Transposase_Tc1-like"/>
</dbReference>
<dbReference type="GO" id="GO:0015074">
    <property type="term" value="P:DNA integration"/>
    <property type="evidence" value="ECO:0007669"/>
    <property type="project" value="InterPro"/>
</dbReference>
<dbReference type="Ensembl" id="ENSCCRT00000142330.1">
    <property type="protein sequence ID" value="ENSCCRP00000118375.1"/>
    <property type="gene ID" value="ENSCCRG00000054319.1"/>
</dbReference>
<sequence>RIIKNFKERGWTAVTKSSGCPRVSNKLQDHLLLRSQLQNHVSSSAELAQECQQVGVKASAHTVKPRLLDNGLVSGRAAKKPLLSKKNVKDRLKFCRKYKDWTAEDWCKVISSDEAPLQLFETSGKSIVRRRKGERYHESCDVPTVKHPETIHVWRYFSTILHCRHSFFYPSGAPPWDLRPGSGAGVVHYHLLPWPRSVSMALGPASLFTA</sequence>
<dbReference type="InterPro" id="IPR036397">
    <property type="entry name" value="RNaseH_sf"/>
</dbReference>
<protein>
    <recommendedName>
        <fullName evidence="1">Transposase Tc1-like domain-containing protein</fullName>
    </recommendedName>
</protein>
<reference evidence="2" key="1">
    <citation type="submission" date="2025-08" db="UniProtKB">
        <authorList>
            <consortium name="Ensembl"/>
        </authorList>
    </citation>
    <scope>IDENTIFICATION</scope>
</reference>
<keyword evidence="3" id="KW-1185">Reference proteome</keyword>